<proteinExistence type="predicted"/>
<evidence type="ECO:0000256" key="1">
    <source>
        <dbReference type="SAM" id="SignalP"/>
    </source>
</evidence>
<feature type="chain" id="PRO_5047247755" description="SnoaL-like domain-containing protein" evidence="1">
    <location>
        <begin position="22"/>
        <end position="336"/>
    </location>
</feature>
<reference evidence="2 3" key="1">
    <citation type="journal article" date="2024" name="Commun. Biol.">
        <title>Comparative genomic analysis of thermophilic fungi reveals convergent evolutionary adaptations and gene losses.</title>
        <authorList>
            <person name="Steindorff A.S."/>
            <person name="Aguilar-Pontes M.V."/>
            <person name="Robinson A.J."/>
            <person name="Andreopoulos B."/>
            <person name="LaButti K."/>
            <person name="Kuo A."/>
            <person name="Mondo S."/>
            <person name="Riley R."/>
            <person name="Otillar R."/>
            <person name="Haridas S."/>
            <person name="Lipzen A."/>
            <person name="Grimwood J."/>
            <person name="Schmutz J."/>
            <person name="Clum A."/>
            <person name="Reid I.D."/>
            <person name="Moisan M.C."/>
            <person name="Butler G."/>
            <person name="Nguyen T.T.M."/>
            <person name="Dewar K."/>
            <person name="Conant G."/>
            <person name="Drula E."/>
            <person name="Henrissat B."/>
            <person name="Hansel C."/>
            <person name="Singer S."/>
            <person name="Hutchinson M.I."/>
            <person name="de Vries R.P."/>
            <person name="Natvig D.O."/>
            <person name="Powell A.J."/>
            <person name="Tsang A."/>
            <person name="Grigoriev I.V."/>
        </authorList>
    </citation>
    <scope>NUCLEOTIDE SEQUENCE [LARGE SCALE GENOMIC DNA]</scope>
    <source>
        <strain evidence="2 3">CBS 494.80</strain>
    </source>
</reference>
<dbReference type="InterPro" id="IPR032710">
    <property type="entry name" value="NTF2-like_dom_sf"/>
</dbReference>
<evidence type="ECO:0000313" key="3">
    <source>
        <dbReference type="Proteomes" id="UP001595075"/>
    </source>
</evidence>
<evidence type="ECO:0008006" key="4">
    <source>
        <dbReference type="Google" id="ProtNLM"/>
    </source>
</evidence>
<evidence type="ECO:0000313" key="2">
    <source>
        <dbReference type="EMBL" id="KAL2070998.1"/>
    </source>
</evidence>
<accession>A0ABR4CM08</accession>
<feature type="signal peptide" evidence="1">
    <location>
        <begin position="1"/>
        <end position="21"/>
    </location>
</feature>
<comment type="caution">
    <text evidence="2">The sequence shown here is derived from an EMBL/GenBank/DDBJ whole genome shotgun (WGS) entry which is preliminary data.</text>
</comment>
<dbReference type="EMBL" id="JAZHXI010000006">
    <property type="protein sequence ID" value="KAL2070998.1"/>
    <property type="molecule type" value="Genomic_DNA"/>
</dbReference>
<keyword evidence="3" id="KW-1185">Reference proteome</keyword>
<gene>
    <name evidence="2" type="ORF">VTL71DRAFT_14024</name>
</gene>
<dbReference type="Gene3D" id="3.10.450.50">
    <property type="match status" value="2"/>
</dbReference>
<organism evidence="2 3">
    <name type="scientific">Oculimacula yallundae</name>
    <dbReference type="NCBI Taxonomy" id="86028"/>
    <lineage>
        <taxon>Eukaryota</taxon>
        <taxon>Fungi</taxon>
        <taxon>Dikarya</taxon>
        <taxon>Ascomycota</taxon>
        <taxon>Pezizomycotina</taxon>
        <taxon>Leotiomycetes</taxon>
        <taxon>Helotiales</taxon>
        <taxon>Ploettnerulaceae</taxon>
        <taxon>Oculimacula</taxon>
    </lineage>
</organism>
<protein>
    <recommendedName>
        <fullName evidence="4">SnoaL-like domain-containing protein</fullName>
    </recommendedName>
</protein>
<sequence length="336" mass="37059">MQLHWFHSLAHLTLLASIAASSETFSTCPGLYDEHYTALIRRNFRSFHINLSKGQYDANGPLVSSDTFWNYDGNIILSRKGFTTALSEFVDSALKGLSAVDRYNIVDGNRGAVAIRLSGKQSGPFVGLPLQTNGRYDVWEAEKVIFDEEALVRSWVTITPIDVMKEQMKGVIDTCATSSNTTYGANPQTSRHFRERLRKTMAAFHLNANDGNASANAALATEDVQIEENGVFSQGRDAFVASVTSQNAGRSAFPEKLFHDFDILADGKLGAVEYLWQGPQKSEYAGIALRKNAVVRMRGMLFLEFNDEGLVVKVISVYDEGVVQTTLTGTGGWLYT</sequence>
<name>A0ABR4CM08_9HELO</name>
<dbReference type="Proteomes" id="UP001595075">
    <property type="component" value="Unassembled WGS sequence"/>
</dbReference>
<dbReference type="SUPFAM" id="SSF54427">
    <property type="entry name" value="NTF2-like"/>
    <property type="match status" value="2"/>
</dbReference>
<keyword evidence="1" id="KW-0732">Signal</keyword>